<protein>
    <recommendedName>
        <fullName evidence="3">Trichome birefringence-like N-terminal domain-containing protein</fullName>
    </recommendedName>
</protein>
<name>A0A5P1FSC3_ASPOF</name>
<proteinExistence type="predicted"/>
<keyword evidence="2" id="KW-1133">Transmembrane helix</keyword>
<feature type="compositionally biased region" description="Basic and acidic residues" evidence="1">
    <location>
        <begin position="123"/>
        <end position="133"/>
    </location>
</feature>
<accession>A0A5P1FSC3</accession>
<evidence type="ECO:0000313" key="4">
    <source>
        <dbReference type="EMBL" id="ONK81216.1"/>
    </source>
</evidence>
<dbReference type="AlphaFoldDB" id="A0A5P1FSC3"/>
<feature type="compositionally biased region" description="Polar residues" evidence="1">
    <location>
        <begin position="201"/>
        <end position="211"/>
    </location>
</feature>
<keyword evidence="2" id="KW-0812">Transmembrane</keyword>
<dbReference type="OrthoDB" id="1739662at2759"/>
<feature type="region of interest" description="Disordered" evidence="1">
    <location>
        <begin position="181"/>
        <end position="211"/>
    </location>
</feature>
<evidence type="ECO:0000313" key="5">
    <source>
        <dbReference type="Proteomes" id="UP000243459"/>
    </source>
</evidence>
<sequence length="319" mass="34228">MDFKNPVNLEHISSSLSFKSRVISAFGLGVLASLLVFSLLPSVNAPPTITSLSSSSFFSWVFSINNPPSNSTDTLLAPPDVNITTPSDLGTTHFMNSSDLLGRQPISVKTQDANSSESSFSERSSDLDDARFKNPTEESQNLNLGADHALVLGQITIGSTPLNNGSAESAASFPISDEIQDGISSKSSFPEQVSDLGNAHFENSTGEPQNPNLELVMTENAALNNSAEDERKDLGSTAEENRNVSDDSGSAKVQGEVTKEKCNIFNGRWVRDEREALYDAGSCPYIDSDFNCRKNGRPDDDFFADGDGSLDDLPGHFSG</sequence>
<feature type="compositionally biased region" description="Basic and acidic residues" evidence="1">
    <location>
        <begin position="228"/>
        <end position="245"/>
    </location>
</feature>
<feature type="region of interest" description="Disordered" evidence="1">
    <location>
        <begin position="296"/>
        <end position="319"/>
    </location>
</feature>
<feature type="compositionally biased region" description="Acidic residues" evidence="1">
    <location>
        <begin position="301"/>
        <end position="310"/>
    </location>
</feature>
<keyword evidence="2" id="KW-0472">Membrane</keyword>
<dbReference type="Gramene" id="ONK81216">
    <property type="protein sequence ID" value="ONK81216"/>
    <property type="gene ID" value="A4U43_C01F26620"/>
</dbReference>
<feature type="region of interest" description="Disordered" evidence="1">
    <location>
        <begin position="108"/>
        <end position="133"/>
    </location>
</feature>
<feature type="domain" description="Trichome birefringence-like N-terminal" evidence="3">
    <location>
        <begin position="260"/>
        <end position="302"/>
    </location>
</feature>
<dbReference type="InterPro" id="IPR025846">
    <property type="entry name" value="TBL_N"/>
</dbReference>
<gene>
    <name evidence="4" type="ORF">A4U43_C01F26620</name>
</gene>
<evidence type="ECO:0000256" key="1">
    <source>
        <dbReference type="SAM" id="MobiDB-lite"/>
    </source>
</evidence>
<evidence type="ECO:0000256" key="2">
    <source>
        <dbReference type="SAM" id="Phobius"/>
    </source>
</evidence>
<feature type="compositionally biased region" description="Polar residues" evidence="1">
    <location>
        <begin position="182"/>
        <end position="191"/>
    </location>
</feature>
<dbReference type="Pfam" id="PF14416">
    <property type="entry name" value="PMR5N"/>
    <property type="match status" value="1"/>
</dbReference>
<feature type="transmembrane region" description="Helical" evidence="2">
    <location>
        <begin position="21"/>
        <end position="40"/>
    </location>
</feature>
<organism evidence="4 5">
    <name type="scientific">Asparagus officinalis</name>
    <name type="common">Garden asparagus</name>
    <dbReference type="NCBI Taxonomy" id="4686"/>
    <lineage>
        <taxon>Eukaryota</taxon>
        <taxon>Viridiplantae</taxon>
        <taxon>Streptophyta</taxon>
        <taxon>Embryophyta</taxon>
        <taxon>Tracheophyta</taxon>
        <taxon>Spermatophyta</taxon>
        <taxon>Magnoliopsida</taxon>
        <taxon>Liliopsida</taxon>
        <taxon>Asparagales</taxon>
        <taxon>Asparagaceae</taxon>
        <taxon>Asparagoideae</taxon>
        <taxon>Asparagus</taxon>
    </lineage>
</organism>
<dbReference type="Proteomes" id="UP000243459">
    <property type="component" value="Chromosome 1"/>
</dbReference>
<keyword evidence="5" id="KW-1185">Reference proteome</keyword>
<evidence type="ECO:0000259" key="3">
    <source>
        <dbReference type="Pfam" id="PF14416"/>
    </source>
</evidence>
<dbReference type="EMBL" id="CM007381">
    <property type="protein sequence ID" value="ONK81216.1"/>
    <property type="molecule type" value="Genomic_DNA"/>
</dbReference>
<feature type="region of interest" description="Disordered" evidence="1">
    <location>
        <begin position="228"/>
        <end position="254"/>
    </location>
</feature>
<reference evidence="5" key="1">
    <citation type="journal article" date="2017" name="Nat. Commun.">
        <title>The asparagus genome sheds light on the origin and evolution of a young Y chromosome.</title>
        <authorList>
            <person name="Harkess A."/>
            <person name="Zhou J."/>
            <person name="Xu C."/>
            <person name="Bowers J.E."/>
            <person name="Van der Hulst R."/>
            <person name="Ayyampalayam S."/>
            <person name="Mercati F."/>
            <person name="Riccardi P."/>
            <person name="McKain M.R."/>
            <person name="Kakrana A."/>
            <person name="Tang H."/>
            <person name="Ray J."/>
            <person name="Groenendijk J."/>
            <person name="Arikit S."/>
            <person name="Mathioni S.M."/>
            <person name="Nakano M."/>
            <person name="Shan H."/>
            <person name="Telgmann-Rauber A."/>
            <person name="Kanno A."/>
            <person name="Yue Z."/>
            <person name="Chen H."/>
            <person name="Li W."/>
            <person name="Chen Y."/>
            <person name="Xu X."/>
            <person name="Zhang Y."/>
            <person name="Luo S."/>
            <person name="Chen H."/>
            <person name="Gao J."/>
            <person name="Mao Z."/>
            <person name="Pires J.C."/>
            <person name="Luo M."/>
            <person name="Kudrna D."/>
            <person name="Wing R.A."/>
            <person name="Meyers B.C."/>
            <person name="Yi K."/>
            <person name="Kong H."/>
            <person name="Lavrijsen P."/>
            <person name="Sunseri F."/>
            <person name="Falavigna A."/>
            <person name="Ye Y."/>
            <person name="Leebens-Mack J.H."/>
            <person name="Chen G."/>
        </authorList>
    </citation>
    <scope>NUCLEOTIDE SEQUENCE [LARGE SCALE GENOMIC DNA]</scope>
    <source>
        <strain evidence="5">cv. DH0086</strain>
    </source>
</reference>